<dbReference type="InterPro" id="IPR027806">
    <property type="entry name" value="HARBI1_dom"/>
</dbReference>
<dbReference type="EMBL" id="VUJU01011666">
    <property type="protein sequence ID" value="KAF0710409.1"/>
    <property type="molecule type" value="Genomic_DNA"/>
</dbReference>
<comment type="similarity">
    <text evidence="3">Belongs to the HARBI1 family.</text>
</comment>
<comment type="cofactor">
    <cofactor evidence="1">
        <name>a divalent metal cation</name>
        <dbReference type="ChEBI" id="CHEBI:60240"/>
    </cofactor>
</comment>
<dbReference type="OrthoDB" id="6617202at2759"/>
<evidence type="ECO:0000256" key="2">
    <source>
        <dbReference type="ARBA" id="ARBA00004123"/>
    </source>
</evidence>
<dbReference type="Pfam" id="PF13359">
    <property type="entry name" value="DDE_Tnp_4"/>
    <property type="match status" value="1"/>
</dbReference>
<accession>A0A6G0VXD0</accession>
<evidence type="ECO:0000256" key="7">
    <source>
        <dbReference type="ARBA" id="ARBA00023242"/>
    </source>
</evidence>
<evidence type="ECO:0000256" key="6">
    <source>
        <dbReference type="ARBA" id="ARBA00022801"/>
    </source>
</evidence>
<dbReference type="GO" id="GO:0004518">
    <property type="term" value="F:nuclease activity"/>
    <property type="evidence" value="ECO:0007669"/>
    <property type="project" value="UniProtKB-KW"/>
</dbReference>
<evidence type="ECO:0000256" key="4">
    <source>
        <dbReference type="ARBA" id="ARBA00022722"/>
    </source>
</evidence>
<keyword evidence="5" id="KW-0479">Metal-binding</keyword>
<dbReference type="AlphaFoldDB" id="A0A6G0VXD0"/>
<dbReference type="GO" id="GO:0046872">
    <property type="term" value="F:metal ion binding"/>
    <property type="evidence" value="ECO:0007669"/>
    <property type="project" value="UniProtKB-KW"/>
</dbReference>
<evidence type="ECO:0000313" key="9">
    <source>
        <dbReference type="EMBL" id="KAF0710409.1"/>
    </source>
</evidence>
<dbReference type="PANTHER" id="PTHR22930:SF269">
    <property type="entry name" value="NUCLEASE HARBI1-LIKE PROTEIN"/>
    <property type="match status" value="1"/>
</dbReference>
<comment type="subcellular location">
    <subcellularLocation>
        <location evidence="2">Nucleus</location>
    </subcellularLocation>
</comment>
<keyword evidence="4" id="KW-0540">Nuclease</keyword>
<keyword evidence="6" id="KW-0378">Hydrolase</keyword>
<protein>
    <submittedName>
        <fullName evidence="9">Putative nuclease HARBI1</fullName>
    </submittedName>
</protein>
<sequence length="271" mass="30906">MPSSSDEWEIIAKRFEQLWHYPNCIGSMDGKHVVIQSPINSGTEYFNYKHFFSIVLFALVDADYNFLFVDIGCQGRISDGGVFKNSTLHKKIESGNMNLPSPKPLPGRNKNIPYDILADAAFALANNVMKPYSGIHNIGSKERVFNYRLSRARRTVENAFGISSAVFRILRKPLLLEPEKAELVVMAIVHLHNFLRKSKSSRSIYTPPGTFDSEVEGQVIQGSWRRVETPLTSLHNIRNIPRRSPNNAQEVREEYANYFLTNGNLPWQNYV</sequence>
<keyword evidence="10" id="KW-1185">Reference proteome</keyword>
<reference evidence="9 10" key="1">
    <citation type="submission" date="2019-08" db="EMBL/GenBank/DDBJ databases">
        <title>Whole genome of Aphis craccivora.</title>
        <authorList>
            <person name="Voronova N.V."/>
            <person name="Shulinski R.S."/>
            <person name="Bandarenka Y.V."/>
            <person name="Zhorov D.G."/>
            <person name="Warner D."/>
        </authorList>
    </citation>
    <scope>NUCLEOTIDE SEQUENCE [LARGE SCALE GENOMIC DNA]</scope>
    <source>
        <strain evidence="9">180601</strain>
        <tissue evidence="9">Whole Body</tissue>
    </source>
</reference>
<evidence type="ECO:0000256" key="3">
    <source>
        <dbReference type="ARBA" id="ARBA00006958"/>
    </source>
</evidence>
<dbReference type="GO" id="GO:0005634">
    <property type="term" value="C:nucleus"/>
    <property type="evidence" value="ECO:0007669"/>
    <property type="project" value="UniProtKB-SubCell"/>
</dbReference>
<comment type="caution">
    <text evidence="9">The sequence shown here is derived from an EMBL/GenBank/DDBJ whole genome shotgun (WGS) entry which is preliminary data.</text>
</comment>
<evidence type="ECO:0000313" key="10">
    <source>
        <dbReference type="Proteomes" id="UP000478052"/>
    </source>
</evidence>
<dbReference type="GO" id="GO:0016787">
    <property type="term" value="F:hydrolase activity"/>
    <property type="evidence" value="ECO:0007669"/>
    <property type="project" value="UniProtKB-KW"/>
</dbReference>
<evidence type="ECO:0000256" key="5">
    <source>
        <dbReference type="ARBA" id="ARBA00022723"/>
    </source>
</evidence>
<keyword evidence="7" id="KW-0539">Nucleus</keyword>
<dbReference type="Proteomes" id="UP000478052">
    <property type="component" value="Unassembled WGS sequence"/>
</dbReference>
<evidence type="ECO:0000256" key="1">
    <source>
        <dbReference type="ARBA" id="ARBA00001968"/>
    </source>
</evidence>
<feature type="domain" description="DDE Tnp4" evidence="8">
    <location>
        <begin position="28"/>
        <end position="193"/>
    </location>
</feature>
<evidence type="ECO:0000259" key="8">
    <source>
        <dbReference type="Pfam" id="PF13359"/>
    </source>
</evidence>
<dbReference type="InterPro" id="IPR045249">
    <property type="entry name" value="HARBI1-like"/>
</dbReference>
<gene>
    <name evidence="9" type="ORF">FWK35_00033948</name>
</gene>
<proteinExistence type="inferred from homology"/>
<dbReference type="PANTHER" id="PTHR22930">
    <property type="match status" value="1"/>
</dbReference>
<organism evidence="9 10">
    <name type="scientific">Aphis craccivora</name>
    <name type="common">Cowpea aphid</name>
    <dbReference type="NCBI Taxonomy" id="307492"/>
    <lineage>
        <taxon>Eukaryota</taxon>
        <taxon>Metazoa</taxon>
        <taxon>Ecdysozoa</taxon>
        <taxon>Arthropoda</taxon>
        <taxon>Hexapoda</taxon>
        <taxon>Insecta</taxon>
        <taxon>Pterygota</taxon>
        <taxon>Neoptera</taxon>
        <taxon>Paraneoptera</taxon>
        <taxon>Hemiptera</taxon>
        <taxon>Sternorrhyncha</taxon>
        <taxon>Aphidomorpha</taxon>
        <taxon>Aphidoidea</taxon>
        <taxon>Aphididae</taxon>
        <taxon>Aphidini</taxon>
        <taxon>Aphis</taxon>
        <taxon>Aphis</taxon>
    </lineage>
</organism>
<name>A0A6G0VXD0_APHCR</name>